<feature type="region of interest" description="Disordered" evidence="1">
    <location>
        <begin position="64"/>
        <end position="89"/>
    </location>
</feature>
<evidence type="ECO:0000256" key="1">
    <source>
        <dbReference type="SAM" id="MobiDB-lite"/>
    </source>
</evidence>
<comment type="caution">
    <text evidence="2">The sequence shown here is derived from an EMBL/GenBank/DDBJ whole genome shotgun (WGS) entry which is preliminary data.</text>
</comment>
<proteinExistence type="predicted"/>
<dbReference type="AlphaFoldDB" id="A0A1J4K1U7"/>
<keyword evidence="3" id="KW-1185">Reference proteome</keyword>
<feature type="compositionally biased region" description="Low complexity" evidence="1">
    <location>
        <begin position="107"/>
        <end position="123"/>
    </location>
</feature>
<protein>
    <submittedName>
        <fullName evidence="2">Uncharacterized protein</fullName>
    </submittedName>
</protein>
<reference evidence="2" key="1">
    <citation type="submission" date="2016-10" db="EMBL/GenBank/DDBJ databases">
        <authorList>
            <person name="Benchimol M."/>
            <person name="Almeida L.G."/>
            <person name="Vasconcelos A.T."/>
            <person name="Perreira-Neves A."/>
            <person name="Rosa I.A."/>
            <person name="Tasca T."/>
            <person name="Bogo M.R."/>
            <person name="de Souza W."/>
        </authorList>
    </citation>
    <scope>NUCLEOTIDE SEQUENCE [LARGE SCALE GENOMIC DNA]</scope>
    <source>
        <strain evidence="2">K</strain>
    </source>
</reference>
<feature type="region of interest" description="Disordered" evidence="1">
    <location>
        <begin position="103"/>
        <end position="123"/>
    </location>
</feature>
<dbReference type="GeneID" id="94840071"/>
<name>A0A1J4K1U7_9EUKA</name>
<dbReference type="VEuPathDB" id="TrichDB:TRFO_27155"/>
<dbReference type="Proteomes" id="UP000179807">
    <property type="component" value="Unassembled WGS sequence"/>
</dbReference>
<evidence type="ECO:0000313" key="2">
    <source>
        <dbReference type="EMBL" id="OHT05211.1"/>
    </source>
</evidence>
<gene>
    <name evidence="2" type="ORF">TRFO_27155</name>
</gene>
<evidence type="ECO:0000313" key="3">
    <source>
        <dbReference type="Proteomes" id="UP000179807"/>
    </source>
</evidence>
<accession>A0A1J4K1U7</accession>
<dbReference type="EMBL" id="MLAK01000766">
    <property type="protein sequence ID" value="OHT05211.1"/>
    <property type="molecule type" value="Genomic_DNA"/>
</dbReference>
<dbReference type="RefSeq" id="XP_068358347.1">
    <property type="nucleotide sequence ID" value="XM_068505367.1"/>
</dbReference>
<sequence length="172" mass="19654">MDTNSPSDADYLQQSLAYLTKAVYDICPQVSLQNVSIAAKQNLDFFKLIVNNLSVKNNSESISEKLESSSGNNKNDHSEQTSMKLIKSPTKMSNIKSSKYLNQEKVNSSQIKSQSNNNLSKNSNNYKTFVKIYSQKLREKKLTPTQRANCIKEKWNSMNEESLKNYINKHMQ</sequence>
<organism evidence="2 3">
    <name type="scientific">Tritrichomonas foetus</name>
    <dbReference type="NCBI Taxonomy" id="1144522"/>
    <lineage>
        <taxon>Eukaryota</taxon>
        <taxon>Metamonada</taxon>
        <taxon>Parabasalia</taxon>
        <taxon>Tritrichomonadida</taxon>
        <taxon>Tritrichomonadidae</taxon>
        <taxon>Tritrichomonas</taxon>
    </lineage>
</organism>